<dbReference type="OrthoDB" id="2980193at2759"/>
<gene>
    <name evidence="4" type="ORF">DOTSEDRAFT_26433</name>
</gene>
<keyword evidence="2 3" id="KW-0040">ANK repeat</keyword>
<dbReference type="EMBL" id="KB446542">
    <property type="protein sequence ID" value="EME41243.1"/>
    <property type="molecule type" value="Genomic_DNA"/>
</dbReference>
<keyword evidence="5" id="KW-1185">Reference proteome</keyword>
<dbReference type="SUPFAM" id="SSF48403">
    <property type="entry name" value="Ankyrin repeat"/>
    <property type="match status" value="1"/>
</dbReference>
<dbReference type="PANTHER" id="PTHR24198:SF165">
    <property type="entry name" value="ANKYRIN REPEAT-CONTAINING PROTEIN-RELATED"/>
    <property type="match status" value="1"/>
</dbReference>
<protein>
    <submittedName>
        <fullName evidence="4">Uncharacterized protein</fullName>
    </submittedName>
</protein>
<reference evidence="4 5" key="2">
    <citation type="journal article" date="2012" name="PLoS Pathog.">
        <title>Diverse lifestyles and strategies of plant pathogenesis encoded in the genomes of eighteen Dothideomycetes fungi.</title>
        <authorList>
            <person name="Ohm R.A."/>
            <person name="Feau N."/>
            <person name="Henrissat B."/>
            <person name="Schoch C.L."/>
            <person name="Horwitz B.A."/>
            <person name="Barry K.W."/>
            <person name="Condon B.J."/>
            <person name="Copeland A.C."/>
            <person name="Dhillon B."/>
            <person name="Glaser F."/>
            <person name="Hesse C.N."/>
            <person name="Kosti I."/>
            <person name="LaButti K."/>
            <person name="Lindquist E.A."/>
            <person name="Lucas S."/>
            <person name="Salamov A.A."/>
            <person name="Bradshaw R.E."/>
            <person name="Ciuffetti L."/>
            <person name="Hamelin R.C."/>
            <person name="Kema G.H.J."/>
            <person name="Lawrence C."/>
            <person name="Scott J.A."/>
            <person name="Spatafora J.W."/>
            <person name="Turgeon B.G."/>
            <person name="de Wit P.J.G.M."/>
            <person name="Zhong S."/>
            <person name="Goodwin S.B."/>
            <person name="Grigoriev I.V."/>
        </authorList>
    </citation>
    <scope>NUCLEOTIDE SEQUENCE [LARGE SCALE GENOMIC DNA]</scope>
    <source>
        <strain evidence="5">NZE10 / CBS 128990</strain>
    </source>
</reference>
<dbReference type="PROSITE" id="PS50088">
    <property type="entry name" value="ANK_REPEAT"/>
    <property type="match status" value="1"/>
</dbReference>
<evidence type="ECO:0000256" key="1">
    <source>
        <dbReference type="ARBA" id="ARBA00022737"/>
    </source>
</evidence>
<evidence type="ECO:0000256" key="3">
    <source>
        <dbReference type="PROSITE-ProRule" id="PRU00023"/>
    </source>
</evidence>
<evidence type="ECO:0000313" key="5">
    <source>
        <dbReference type="Proteomes" id="UP000016933"/>
    </source>
</evidence>
<dbReference type="Proteomes" id="UP000016933">
    <property type="component" value="Unassembled WGS sequence"/>
</dbReference>
<dbReference type="PROSITE" id="PS50297">
    <property type="entry name" value="ANK_REP_REGION"/>
    <property type="match status" value="1"/>
</dbReference>
<feature type="repeat" description="ANK" evidence="3">
    <location>
        <begin position="224"/>
        <end position="256"/>
    </location>
</feature>
<dbReference type="eggNOG" id="ENOG502S47Z">
    <property type="taxonomic scope" value="Eukaryota"/>
</dbReference>
<dbReference type="HOGENOM" id="CLU_863369_0_0_1"/>
<dbReference type="SMART" id="SM00248">
    <property type="entry name" value="ANK"/>
    <property type="match status" value="3"/>
</dbReference>
<dbReference type="AlphaFoldDB" id="N1PF61"/>
<dbReference type="Gene3D" id="1.25.40.20">
    <property type="entry name" value="Ankyrin repeat-containing domain"/>
    <property type="match status" value="1"/>
</dbReference>
<name>N1PF61_DOTSN</name>
<organism evidence="4 5">
    <name type="scientific">Dothistroma septosporum (strain NZE10 / CBS 128990)</name>
    <name type="common">Red band needle blight fungus</name>
    <name type="synonym">Mycosphaerella pini</name>
    <dbReference type="NCBI Taxonomy" id="675120"/>
    <lineage>
        <taxon>Eukaryota</taxon>
        <taxon>Fungi</taxon>
        <taxon>Dikarya</taxon>
        <taxon>Ascomycota</taxon>
        <taxon>Pezizomycotina</taxon>
        <taxon>Dothideomycetes</taxon>
        <taxon>Dothideomycetidae</taxon>
        <taxon>Mycosphaerellales</taxon>
        <taxon>Mycosphaerellaceae</taxon>
        <taxon>Dothistroma</taxon>
    </lineage>
</organism>
<dbReference type="InterPro" id="IPR002110">
    <property type="entry name" value="Ankyrin_rpt"/>
</dbReference>
<accession>N1PF61</accession>
<reference evidence="5" key="1">
    <citation type="journal article" date="2012" name="PLoS Genet.">
        <title>The genomes of the fungal plant pathogens Cladosporium fulvum and Dothistroma septosporum reveal adaptation to different hosts and lifestyles but also signatures of common ancestry.</title>
        <authorList>
            <person name="de Wit P.J.G.M."/>
            <person name="van der Burgt A."/>
            <person name="Oekmen B."/>
            <person name="Stergiopoulos I."/>
            <person name="Abd-Elsalam K.A."/>
            <person name="Aerts A.L."/>
            <person name="Bahkali A.H."/>
            <person name="Beenen H.G."/>
            <person name="Chettri P."/>
            <person name="Cox M.P."/>
            <person name="Datema E."/>
            <person name="de Vries R.P."/>
            <person name="Dhillon B."/>
            <person name="Ganley A.R."/>
            <person name="Griffiths S.A."/>
            <person name="Guo Y."/>
            <person name="Hamelin R.C."/>
            <person name="Henrissat B."/>
            <person name="Kabir M.S."/>
            <person name="Jashni M.K."/>
            <person name="Kema G."/>
            <person name="Klaubauf S."/>
            <person name="Lapidus A."/>
            <person name="Levasseur A."/>
            <person name="Lindquist E."/>
            <person name="Mehrabi R."/>
            <person name="Ohm R.A."/>
            <person name="Owen T.J."/>
            <person name="Salamov A."/>
            <person name="Schwelm A."/>
            <person name="Schijlen E."/>
            <person name="Sun H."/>
            <person name="van den Burg H.A."/>
            <person name="van Ham R.C.H.J."/>
            <person name="Zhang S."/>
            <person name="Goodwin S.B."/>
            <person name="Grigoriev I.V."/>
            <person name="Collemare J."/>
            <person name="Bradshaw R.E."/>
        </authorList>
    </citation>
    <scope>NUCLEOTIDE SEQUENCE [LARGE SCALE GENOMIC DNA]</scope>
    <source>
        <strain evidence="5">NZE10 / CBS 128990</strain>
    </source>
</reference>
<dbReference type="InterPro" id="IPR036770">
    <property type="entry name" value="Ankyrin_rpt-contain_sf"/>
</dbReference>
<sequence length="322" mass="35273">MGYWRAAADPNPRPLRDLIQMDVRQQAAATAITERPPRAPALDEPVITEYGAWVETPSLCAIRHHNVGNVRLLLEAGASPDGVAVVDMLRYTIRMLDSFRVVGDGGSMVIDTDEKELCALLRTSLSQESDVFRELQERRDASVAVPFWNCANNLHVQVVLDADSTGTPSPDTGNSPVPSLIVAAWHNLHEVVDLLLQYGADASSWTNDQGQDILLRNSTSSALSSVTPLHAAAHRGHAGMVEQLLSLGFSPNITTTKCFADATTVLQYSLVTKTFTAPLASICFVQILAQISPFEHHVWMCLFSILLWLRSTRTWSTDLAKS</sequence>
<evidence type="ECO:0000256" key="2">
    <source>
        <dbReference type="ARBA" id="ARBA00023043"/>
    </source>
</evidence>
<dbReference type="Pfam" id="PF00023">
    <property type="entry name" value="Ank"/>
    <property type="match status" value="1"/>
</dbReference>
<keyword evidence="1" id="KW-0677">Repeat</keyword>
<proteinExistence type="predicted"/>
<dbReference type="STRING" id="675120.N1PF61"/>
<evidence type="ECO:0000313" key="4">
    <source>
        <dbReference type="EMBL" id="EME41243.1"/>
    </source>
</evidence>
<dbReference type="PANTHER" id="PTHR24198">
    <property type="entry name" value="ANKYRIN REPEAT AND PROTEIN KINASE DOMAIN-CONTAINING PROTEIN"/>
    <property type="match status" value="1"/>
</dbReference>